<accession>A0A8X7R7B1</accession>
<proteinExistence type="predicted"/>
<evidence type="ECO:0000313" key="2">
    <source>
        <dbReference type="EMBL" id="KAG2282907.1"/>
    </source>
</evidence>
<sequence>MMPRHRSARREDTRLGAQNEQTREQQGQRGVREKAREEGEIRSAEERVTTLPSQKFQEELTKTQADGTDAISDPTDAEQGYKVCWRIKEI</sequence>
<comment type="caution">
    <text evidence="2">The sequence shown here is derived from an EMBL/GenBank/DDBJ whole genome shotgun (WGS) entry which is preliminary data.</text>
</comment>
<feature type="compositionally biased region" description="Polar residues" evidence="1">
    <location>
        <begin position="16"/>
        <end position="28"/>
    </location>
</feature>
<dbReference type="EMBL" id="JAAMPC010000011">
    <property type="protein sequence ID" value="KAG2282907.1"/>
    <property type="molecule type" value="Genomic_DNA"/>
</dbReference>
<gene>
    <name evidence="2" type="ORF">Bca52824_054127</name>
</gene>
<keyword evidence="3" id="KW-1185">Reference proteome</keyword>
<dbReference type="Proteomes" id="UP000886595">
    <property type="component" value="Unassembled WGS sequence"/>
</dbReference>
<organism evidence="2 3">
    <name type="scientific">Brassica carinata</name>
    <name type="common">Ethiopian mustard</name>
    <name type="synonym">Abyssinian cabbage</name>
    <dbReference type="NCBI Taxonomy" id="52824"/>
    <lineage>
        <taxon>Eukaryota</taxon>
        <taxon>Viridiplantae</taxon>
        <taxon>Streptophyta</taxon>
        <taxon>Embryophyta</taxon>
        <taxon>Tracheophyta</taxon>
        <taxon>Spermatophyta</taxon>
        <taxon>Magnoliopsida</taxon>
        <taxon>eudicotyledons</taxon>
        <taxon>Gunneridae</taxon>
        <taxon>Pentapetalae</taxon>
        <taxon>rosids</taxon>
        <taxon>malvids</taxon>
        <taxon>Brassicales</taxon>
        <taxon>Brassicaceae</taxon>
        <taxon>Brassiceae</taxon>
        <taxon>Brassica</taxon>
    </lineage>
</organism>
<name>A0A8X7R7B1_BRACI</name>
<evidence type="ECO:0000256" key="1">
    <source>
        <dbReference type="SAM" id="MobiDB-lite"/>
    </source>
</evidence>
<feature type="region of interest" description="Disordered" evidence="1">
    <location>
        <begin position="1"/>
        <end position="75"/>
    </location>
</feature>
<protein>
    <submittedName>
        <fullName evidence="2">Uncharacterized protein</fullName>
    </submittedName>
</protein>
<evidence type="ECO:0000313" key="3">
    <source>
        <dbReference type="Proteomes" id="UP000886595"/>
    </source>
</evidence>
<reference evidence="2 3" key="1">
    <citation type="submission" date="2020-02" db="EMBL/GenBank/DDBJ databases">
        <authorList>
            <person name="Ma Q."/>
            <person name="Huang Y."/>
            <person name="Song X."/>
            <person name="Pei D."/>
        </authorList>
    </citation>
    <scope>NUCLEOTIDE SEQUENCE [LARGE SCALE GENOMIC DNA]</scope>
    <source>
        <strain evidence="2">Sxm20200214</strain>
        <tissue evidence="2">Leaf</tissue>
    </source>
</reference>
<dbReference type="AlphaFoldDB" id="A0A8X7R7B1"/>
<feature type="compositionally biased region" description="Basic and acidic residues" evidence="1">
    <location>
        <begin position="30"/>
        <end position="48"/>
    </location>
</feature>